<dbReference type="GO" id="GO:0035091">
    <property type="term" value="F:phosphatidylinositol binding"/>
    <property type="evidence" value="ECO:0007669"/>
    <property type="project" value="InterPro"/>
</dbReference>
<feature type="compositionally biased region" description="Polar residues" evidence="2">
    <location>
        <begin position="432"/>
        <end position="441"/>
    </location>
</feature>
<dbReference type="PANTHER" id="PTHR23176:SF129">
    <property type="entry name" value="RHO GTPASE ACTIVATING PROTEIN AT 16F, ISOFORM E-RELATED"/>
    <property type="match status" value="1"/>
</dbReference>
<comment type="caution">
    <text evidence="6">The sequence shown here is derived from an EMBL/GenBank/DDBJ whole genome shotgun (WGS) entry which is preliminary data.</text>
</comment>
<feature type="compositionally biased region" description="Polar residues" evidence="2">
    <location>
        <begin position="513"/>
        <end position="522"/>
    </location>
</feature>
<feature type="compositionally biased region" description="Basic and acidic residues" evidence="2">
    <location>
        <begin position="1098"/>
        <end position="1109"/>
    </location>
</feature>
<feature type="region of interest" description="Disordered" evidence="2">
    <location>
        <begin position="373"/>
        <end position="441"/>
    </location>
</feature>
<dbReference type="CDD" id="cd13277">
    <property type="entry name" value="PH_Bem3"/>
    <property type="match status" value="1"/>
</dbReference>
<feature type="compositionally biased region" description="Basic and acidic residues" evidence="2">
    <location>
        <begin position="1073"/>
        <end position="1083"/>
    </location>
</feature>
<dbReference type="PROSITE" id="PS50195">
    <property type="entry name" value="PX"/>
    <property type="match status" value="1"/>
</dbReference>
<feature type="region of interest" description="Disordered" evidence="2">
    <location>
        <begin position="56"/>
        <end position="200"/>
    </location>
</feature>
<reference evidence="6" key="1">
    <citation type="submission" date="2021-06" db="EMBL/GenBank/DDBJ databases">
        <authorList>
            <person name="Kallberg Y."/>
            <person name="Tangrot J."/>
            <person name="Rosling A."/>
        </authorList>
    </citation>
    <scope>NUCLEOTIDE SEQUENCE</scope>
    <source>
        <strain evidence="6">87-6 pot B 2015</strain>
    </source>
</reference>
<feature type="compositionally biased region" description="Basic and acidic residues" evidence="2">
    <location>
        <begin position="1365"/>
        <end position="1377"/>
    </location>
</feature>
<feature type="compositionally biased region" description="Polar residues" evidence="2">
    <location>
        <begin position="318"/>
        <end position="329"/>
    </location>
</feature>
<feature type="compositionally biased region" description="Low complexity" evidence="2">
    <location>
        <begin position="158"/>
        <end position="167"/>
    </location>
</feature>
<dbReference type="InterPro" id="IPR011993">
    <property type="entry name" value="PH-like_dom_sf"/>
</dbReference>
<dbReference type="CDD" id="cd06093">
    <property type="entry name" value="PX_domain"/>
    <property type="match status" value="1"/>
</dbReference>
<name>A0A9N9AYY3_FUNMO</name>
<dbReference type="SUPFAM" id="SSF50729">
    <property type="entry name" value="PH domain-like"/>
    <property type="match status" value="1"/>
</dbReference>
<evidence type="ECO:0000313" key="6">
    <source>
        <dbReference type="EMBL" id="CAG8545184.1"/>
    </source>
</evidence>
<dbReference type="SMART" id="SM00233">
    <property type="entry name" value="PH"/>
    <property type="match status" value="1"/>
</dbReference>
<organism evidence="6 7">
    <name type="scientific">Funneliformis mosseae</name>
    <name type="common">Endomycorrhizal fungus</name>
    <name type="synonym">Glomus mosseae</name>
    <dbReference type="NCBI Taxonomy" id="27381"/>
    <lineage>
        <taxon>Eukaryota</taxon>
        <taxon>Fungi</taxon>
        <taxon>Fungi incertae sedis</taxon>
        <taxon>Mucoromycota</taxon>
        <taxon>Glomeromycotina</taxon>
        <taxon>Glomeromycetes</taxon>
        <taxon>Glomerales</taxon>
        <taxon>Glomeraceae</taxon>
        <taxon>Funneliformis</taxon>
    </lineage>
</organism>
<feature type="compositionally biased region" description="Polar residues" evidence="2">
    <location>
        <begin position="473"/>
        <end position="486"/>
    </location>
</feature>
<feature type="compositionally biased region" description="Basic and acidic residues" evidence="2">
    <location>
        <begin position="1319"/>
        <end position="1335"/>
    </location>
</feature>
<feature type="domain" description="PX" evidence="4">
    <location>
        <begin position="674"/>
        <end position="799"/>
    </location>
</feature>
<dbReference type="Gene3D" id="3.30.1520.10">
    <property type="entry name" value="Phox-like domain"/>
    <property type="match status" value="1"/>
</dbReference>
<gene>
    <name evidence="6" type="ORF">FMOSSE_LOCUS6182</name>
</gene>
<feature type="compositionally biased region" description="Low complexity" evidence="2">
    <location>
        <begin position="1514"/>
        <end position="1526"/>
    </location>
</feature>
<dbReference type="InterPro" id="IPR001849">
    <property type="entry name" value="PH_domain"/>
</dbReference>
<evidence type="ECO:0000259" key="3">
    <source>
        <dbReference type="PROSITE" id="PS50003"/>
    </source>
</evidence>
<accession>A0A9N9AYY3</accession>
<proteinExistence type="predicted"/>
<dbReference type="Gene3D" id="1.10.555.10">
    <property type="entry name" value="Rho GTPase activation protein"/>
    <property type="match status" value="1"/>
</dbReference>
<dbReference type="Pfam" id="PF00620">
    <property type="entry name" value="RhoGAP"/>
    <property type="match status" value="1"/>
</dbReference>
<evidence type="ECO:0000259" key="5">
    <source>
        <dbReference type="PROSITE" id="PS50238"/>
    </source>
</evidence>
<feature type="compositionally biased region" description="Polar residues" evidence="2">
    <location>
        <begin position="1038"/>
        <end position="1057"/>
    </location>
</feature>
<feature type="compositionally biased region" description="Low complexity" evidence="2">
    <location>
        <begin position="1436"/>
        <end position="1448"/>
    </location>
</feature>
<feature type="compositionally biased region" description="Low complexity" evidence="2">
    <location>
        <begin position="976"/>
        <end position="987"/>
    </location>
</feature>
<dbReference type="InterPro" id="IPR000198">
    <property type="entry name" value="RhoGAP_dom"/>
</dbReference>
<feature type="compositionally biased region" description="Basic and acidic residues" evidence="2">
    <location>
        <begin position="963"/>
        <end position="975"/>
    </location>
</feature>
<feature type="region of interest" description="Disordered" evidence="2">
    <location>
        <begin position="1510"/>
        <end position="1546"/>
    </location>
</feature>
<feature type="compositionally biased region" description="Polar residues" evidence="2">
    <location>
        <begin position="117"/>
        <end position="126"/>
    </location>
</feature>
<feature type="region of interest" description="Disordered" evidence="2">
    <location>
        <begin position="1070"/>
        <end position="1109"/>
    </location>
</feature>
<evidence type="ECO:0000259" key="4">
    <source>
        <dbReference type="PROSITE" id="PS50195"/>
    </source>
</evidence>
<protein>
    <submittedName>
        <fullName evidence="6">2715_t:CDS:1</fullName>
    </submittedName>
</protein>
<keyword evidence="7" id="KW-1185">Reference proteome</keyword>
<dbReference type="GO" id="GO:0007165">
    <property type="term" value="P:signal transduction"/>
    <property type="evidence" value="ECO:0007669"/>
    <property type="project" value="InterPro"/>
</dbReference>
<dbReference type="EMBL" id="CAJVPP010001269">
    <property type="protein sequence ID" value="CAG8545184.1"/>
    <property type="molecule type" value="Genomic_DNA"/>
</dbReference>
<dbReference type="Pfam" id="PF00169">
    <property type="entry name" value="PH"/>
    <property type="match status" value="1"/>
</dbReference>
<dbReference type="PROSITE" id="PS50003">
    <property type="entry name" value="PH_DOMAIN"/>
    <property type="match status" value="1"/>
</dbReference>
<dbReference type="GO" id="GO:0005737">
    <property type="term" value="C:cytoplasm"/>
    <property type="evidence" value="ECO:0007669"/>
    <property type="project" value="TreeGrafter"/>
</dbReference>
<evidence type="ECO:0000313" key="7">
    <source>
        <dbReference type="Proteomes" id="UP000789375"/>
    </source>
</evidence>
<feature type="domain" description="PH" evidence="3">
    <location>
        <begin position="807"/>
        <end position="915"/>
    </location>
</feature>
<dbReference type="InterPro" id="IPR001683">
    <property type="entry name" value="PX_dom"/>
</dbReference>
<dbReference type="PROSITE" id="PS50238">
    <property type="entry name" value="RHOGAP"/>
    <property type="match status" value="1"/>
</dbReference>
<dbReference type="SMART" id="SM00324">
    <property type="entry name" value="RhoGAP"/>
    <property type="match status" value="1"/>
</dbReference>
<feature type="region of interest" description="Disordered" evidence="2">
    <location>
        <begin position="615"/>
        <end position="669"/>
    </location>
</feature>
<feature type="region of interest" description="Disordered" evidence="2">
    <location>
        <begin position="1309"/>
        <end position="1488"/>
    </location>
</feature>
<dbReference type="SMART" id="SM00312">
    <property type="entry name" value="PX"/>
    <property type="match status" value="1"/>
</dbReference>
<dbReference type="SUPFAM" id="SSF64268">
    <property type="entry name" value="PX domain"/>
    <property type="match status" value="1"/>
</dbReference>
<feature type="compositionally biased region" description="Polar residues" evidence="2">
    <location>
        <begin position="168"/>
        <end position="184"/>
    </location>
</feature>
<feature type="compositionally biased region" description="Basic and acidic residues" evidence="2">
    <location>
        <begin position="56"/>
        <end position="89"/>
    </location>
</feature>
<feature type="compositionally biased region" description="Polar residues" evidence="2">
    <location>
        <begin position="1527"/>
        <end position="1538"/>
    </location>
</feature>
<feature type="region of interest" description="Disordered" evidence="2">
    <location>
        <begin position="244"/>
        <end position="361"/>
    </location>
</feature>
<dbReference type="PANTHER" id="PTHR23176">
    <property type="entry name" value="RHO/RAC/CDC GTPASE-ACTIVATING PROTEIN"/>
    <property type="match status" value="1"/>
</dbReference>
<feature type="region of interest" description="Disordered" evidence="2">
    <location>
        <begin position="960"/>
        <end position="1057"/>
    </location>
</feature>
<feature type="compositionally biased region" description="Low complexity" evidence="2">
    <location>
        <begin position="301"/>
        <end position="317"/>
    </location>
</feature>
<feature type="compositionally biased region" description="Polar residues" evidence="2">
    <location>
        <begin position="1337"/>
        <end position="1347"/>
    </location>
</feature>
<feature type="compositionally biased region" description="Low complexity" evidence="2">
    <location>
        <begin position="90"/>
        <end position="103"/>
    </location>
</feature>
<feature type="compositionally biased region" description="Low complexity" evidence="2">
    <location>
        <begin position="127"/>
        <end position="142"/>
    </location>
</feature>
<evidence type="ECO:0000256" key="2">
    <source>
        <dbReference type="SAM" id="MobiDB-lite"/>
    </source>
</evidence>
<feature type="region of interest" description="Disordered" evidence="2">
    <location>
        <begin position="473"/>
        <end position="571"/>
    </location>
</feature>
<dbReference type="InterPro" id="IPR036871">
    <property type="entry name" value="PX_dom_sf"/>
</dbReference>
<feature type="compositionally biased region" description="Low complexity" evidence="2">
    <location>
        <begin position="379"/>
        <end position="401"/>
    </location>
</feature>
<feature type="compositionally biased region" description="Basic and acidic residues" evidence="2">
    <location>
        <begin position="346"/>
        <end position="361"/>
    </location>
</feature>
<feature type="compositionally biased region" description="Polar residues" evidence="2">
    <location>
        <begin position="996"/>
        <end position="1011"/>
    </location>
</feature>
<feature type="compositionally biased region" description="Basic and acidic residues" evidence="2">
    <location>
        <begin position="497"/>
        <end position="512"/>
    </location>
</feature>
<dbReference type="Gene3D" id="2.30.29.30">
    <property type="entry name" value="Pleckstrin-homology domain (PH domain)/Phosphotyrosine-binding domain (PTB)"/>
    <property type="match status" value="1"/>
</dbReference>
<dbReference type="GO" id="GO:0005096">
    <property type="term" value="F:GTPase activator activity"/>
    <property type="evidence" value="ECO:0007669"/>
    <property type="project" value="UniProtKB-KW"/>
</dbReference>
<feature type="compositionally biased region" description="Acidic residues" evidence="2">
    <location>
        <begin position="1475"/>
        <end position="1484"/>
    </location>
</feature>
<keyword evidence="1" id="KW-0343">GTPase activation</keyword>
<feature type="domain" description="Rho-GAP" evidence="5">
    <location>
        <begin position="1119"/>
        <end position="1308"/>
    </location>
</feature>
<evidence type="ECO:0000256" key="1">
    <source>
        <dbReference type="ARBA" id="ARBA00022468"/>
    </source>
</evidence>
<sequence>MDANAGAESLSQVITERNQLRSQNDQLWKLIEKQKSVIDNLQKENQKLANERERLIIKLRDNDSINSSRSEDEKTPIEKGGSEDKKPVESDNSNNSNNINDIIVTAAPSTFKPPVQSVRQLPTGSVNSSQSNQPSPPQLSSLDKAPSLETKSLNQHDSSISASSDVSTNVETSVSAYDETSSIDQQKEETHQLQTDTNSVKNENGIITHINESISSITIDSNDTSNLVKTLYSLSPVLPPKSIQRHHSLQIDNRPKSPSNLTEVQDSQDSPRNSQEQPTSLPIEQNSDSSVLRNPPSPTISVKSSGSESVGSSGGTSRYTHNSTAQTIDTDLDENDALDQFPQPMPREKPNFEENHSVDRLDSEESISALTENDHKIPESPGLSNSSSSIPPRSPKLPSSPRAFAYGSESRKSSNDSELPIPPHSPSHDSKPNISNGTIIIDQNNASNDGYLQNLQGTIQIPAIEHNLPIRSQSLPFRDNNNTPQPFVSVPSDDSEDSSKKSRRDSLTHNHSDSNLGNTYLATDNVPKEKALRPSKSFNYISPVSPGPRARVSAMPPPRGGHYPELRNPGLNSNTLSIPGQNTRHSVYMTPGQSPRDNPAAERVAQHIKNKRSLPDAGIVTNPSHGLHQQSPQAQQQQMTQKQMSQQPFQQPGFTQQHQKPHGSQAITSDGISGIAVKVIGSNKKNNDKGKEVLAFVISVGHARVQDSSVVGLDKELWRVEKLYSDFLTLDSKLKQHQNKSTINKIGKLPDKNLFHNNAPSKVDQRKIALEQYLQHVISLPLKDSKDLCEFLSSNVIDQQEKDYRQSGYKEGYLTKKGKNFGGWKSRYFVLNNPVLDYYESKGGNHLGSIRLTYAQIGRQQNNNINEADKDSDNSFRHAFLILEPKTGSKNKHVLCAESDAERDEWVEALLQYVGVGEEEERESKKNSKKKFPKEIIAKVGAHPISQFGKHEFFDAKLLANEQQRDNRPDRKKGNDSISSFSSQSDQWNDPPRNSLGGNQQQSMLGVSSTPVVKRGSVLSRDDPDRRNYSGTPDRENTASPVGGTSVNNPPQPSSYVQGVRDQMQIHGHLRRPHDDSNQVERKKTSRKTFFGSMFGSSKDDKKKSHESRPDVSKIVFGVPLDYAISVARIKEGYELPAVVYRCIEYLDANNATEEEGIYRLNGATATIKFLKERFNSEGDVDLIGEGEYYDVHAVAGLLKLYLRELPTSVLTRELHAEFVNVIDLLDRRDRINELGRLVCALPLSNYTLLRTLTGHLIRIVQNSDINKMTVRNIGIVFSPTLGIPAGVFSLFMAEFDYIFFTDSNGTAAPRTIDAPPSENKESEESNSRIEENNKSVETSQSTTNNDPDVAPLSPSVLSPKNVLRRRDLREDIDGRSNRNSMHYMDGAPKKVVGLERKLTGTKKLRRVDSSDEEEVNDLALQADDDESLSSDSADESTSSPINSSIRSAPVSPRLPTPNGLPRPNSTSSVHVESTEDTVSDADSVETRNSRRLTVRSFNKRDSMYEILSVMDAQSSQNEESNQQNNPNANGDITNIANESKKNDDL</sequence>
<feature type="compositionally biased region" description="Polar residues" evidence="2">
    <location>
        <begin position="256"/>
        <end position="292"/>
    </location>
</feature>
<feature type="compositionally biased region" description="Acidic residues" evidence="2">
    <location>
        <begin position="1411"/>
        <end position="1435"/>
    </location>
</feature>
<dbReference type="InterPro" id="IPR008936">
    <property type="entry name" value="Rho_GTPase_activation_prot"/>
</dbReference>
<dbReference type="InterPro" id="IPR050729">
    <property type="entry name" value="Rho-GAP"/>
</dbReference>
<feature type="compositionally biased region" description="Low complexity" evidence="2">
    <location>
        <begin position="629"/>
        <end position="658"/>
    </location>
</feature>
<dbReference type="Pfam" id="PF00787">
    <property type="entry name" value="PX"/>
    <property type="match status" value="1"/>
</dbReference>
<dbReference type="Proteomes" id="UP000789375">
    <property type="component" value="Unassembled WGS sequence"/>
</dbReference>
<feature type="compositionally biased region" description="Basic and acidic residues" evidence="2">
    <location>
        <begin position="1020"/>
        <end position="1037"/>
    </location>
</feature>
<dbReference type="SUPFAM" id="SSF48350">
    <property type="entry name" value="GTPase activation domain, GAP"/>
    <property type="match status" value="1"/>
</dbReference>